<protein>
    <recommendedName>
        <fullName evidence="4">J domain-containing protein</fullName>
    </recommendedName>
</protein>
<evidence type="ECO:0000313" key="3">
    <source>
        <dbReference type="Proteomes" id="UP001199355"/>
    </source>
</evidence>
<dbReference type="EMBL" id="JAJEQF010000012">
    <property type="protein sequence ID" value="MCC2167324.1"/>
    <property type="molecule type" value="Genomic_DNA"/>
</dbReference>
<reference evidence="2 3" key="1">
    <citation type="submission" date="2021-10" db="EMBL/GenBank/DDBJ databases">
        <title>Anaerobic single-cell dispensing facilitates the cultivation of human gut bacteria.</title>
        <authorList>
            <person name="Afrizal A."/>
        </authorList>
    </citation>
    <scope>NUCLEOTIDE SEQUENCE [LARGE SCALE GENOMIC DNA]</scope>
    <source>
        <strain evidence="2 3">CLA-AA-H244</strain>
    </source>
</reference>
<dbReference type="Proteomes" id="UP001199355">
    <property type="component" value="Unassembled WGS sequence"/>
</dbReference>
<dbReference type="InterPro" id="IPR036869">
    <property type="entry name" value="J_dom_sf"/>
</dbReference>
<dbReference type="SUPFAM" id="SSF46565">
    <property type="entry name" value="Chaperone J-domain"/>
    <property type="match status" value="1"/>
</dbReference>
<keyword evidence="1" id="KW-0235">DNA replication</keyword>
<dbReference type="GO" id="GO:0006260">
    <property type="term" value="P:DNA replication"/>
    <property type="evidence" value="ECO:0007669"/>
    <property type="project" value="UniProtKB-KW"/>
</dbReference>
<evidence type="ECO:0000256" key="1">
    <source>
        <dbReference type="ARBA" id="ARBA00022705"/>
    </source>
</evidence>
<keyword evidence="3" id="KW-1185">Reference proteome</keyword>
<proteinExistence type="predicted"/>
<dbReference type="AlphaFoldDB" id="A0AAE3AT91"/>
<dbReference type="RefSeq" id="WP_308728045.1">
    <property type="nucleotide sequence ID" value="NZ_JAJEQF010000012.1"/>
</dbReference>
<comment type="caution">
    <text evidence="2">The sequence shown here is derived from an EMBL/GenBank/DDBJ whole genome shotgun (WGS) entry which is preliminary data.</text>
</comment>
<gene>
    <name evidence="2" type="ORF">LKD45_06385</name>
</gene>
<dbReference type="Gene3D" id="1.10.287.110">
    <property type="entry name" value="DnaJ domain"/>
    <property type="match status" value="1"/>
</dbReference>
<sequence length="343" mass="39444">MTQQEAYKILGITEEEIEAAGAVPEGTEVAGASTETSQSFDNAFQNFNRQAVERLIKKKYRQRILSAHPDVQPEEETEYSAQLLNYAYAYLKKNGWYDGHVSKKSYQVKSRASKTQVWDAPVNLRAWREREIYSYAEDSEGEKIGYFKIAAGKYIWKTEEDFSLFQKSIFACASQILEEVERKKQIYKSERLRIQTLAALVYLLAQQFLNSTALLKELGQEQKADAEGNRIFLIPAMLELTGNIQAAEGEVISPKRLTKHRLYVKNSQGEELGYLSFRDDCMYYVVIPLMEQRRVKVRMKAAEGKKAACQKLNFYVKLLEKDTAGMPESVNLQIEQLLNDYTR</sequence>
<evidence type="ECO:0000313" key="2">
    <source>
        <dbReference type="EMBL" id="MCC2167324.1"/>
    </source>
</evidence>
<name>A0AAE3AT91_9FIRM</name>
<evidence type="ECO:0008006" key="4">
    <source>
        <dbReference type="Google" id="ProtNLM"/>
    </source>
</evidence>
<organism evidence="2 3">
    <name type="scientific">Gallintestinimicrobium propionicum</name>
    <dbReference type="NCBI Taxonomy" id="2981770"/>
    <lineage>
        <taxon>Bacteria</taxon>
        <taxon>Bacillati</taxon>
        <taxon>Bacillota</taxon>
        <taxon>Clostridia</taxon>
        <taxon>Lachnospirales</taxon>
        <taxon>Lachnospiraceae</taxon>
        <taxon>Gallintestinimicrobium</taxon>
    </lineage>
</organism>
<accession>A0AAE3AT91</accession>